<dbReference type="Proteomes" id="UP001597307">
    <property type="component" value="Unassembled WGS sequence"/>
</dbReference>
<feature type="transmembrane region" description="Helical" evidence="8">
    <location>
        <begin position="123"/>
        <end position="142"/>
    </location>
</feature>
<dbReference type="PANTHER" id="PTHR42929:SF1">
    <property type="entry name" value="INNER MEMBRANE ABC TRANSPORTER PERMEASE PROTEIN YDCU-RELATED"/>
    <property type="match status" value="1"/>
</dbReference>
<gene>
    <name evidence="10" type="ORF">ACFSFX_07900</name>
</gene>
<keyword evidence="4" id="KW-1003">Cell membrane</keyword>
<dbReference type="Pfam" id="PF00528">
    <property type="entry name" value="BPD_transp_1"/>
    <property type="match status" value="1"/>
</dbReference>
<evidence type="ECO:0000256" key="3">
    <source>
        <dbReference type="ARBA" id="ARBA00022448"/>
    </source>
</evidence>
<keyword evidence="11" id="KW-1185">Reference proteome</keyword>
<organism evidence="10 11">
    <name type="scientific">Arthrobacter flavus</name>
    <dbReference type="NCBI Taxonomy" id="95172"/>
    <lineage>
        <taxon>Bacteria</taxon>
        <taxon>Bacillati</taxon>
        <taxon>Actinomycetota</taxon>
        <taxon>Actinomycetes</taxon>
        <taxon>Micrococcales</taxon>
        <taxon>Micrococcaceae</taxon>
        <taxon>Arthrobacter</taxon>
    </lineage>
</organism>
<dbReference type="InterPro" id="IPR035906">
    <property type="entry name" value="MetI-like_sf"/>
</dbReference>
<keyword evidence="5 8" id="KW-0812">Transmembrane</keyword>
<sequence length="296" mass="32071">MTITETKSEPSTARKLETWLHSHRRMRLGGILAAPMLWLVGIYISSLAFLLITAFWATDPLTSKVKPGFTLSNFATIVSTPAYLATSFRTLGIAIAVTLICAAVAIPLGIFMAKLASPRVRELLVIAITMPLWAGYLVKVLAMRVTFSENGLFNWLVDPLGLSGPGFSIPTVILTLCYLWFPYMAMPVYTAIRNVPNSLFDAASDLGARNWMTVRSVVLPLIVPALIAGSIFTFSLSLGDYIAAEFVGGTTQMIGSIIASNINLNPPLAAAFSVIPIVFVLVYLISVRRSGALERL</sequence>
<dbReference type="SUPFAM" id="SSF161098">
    <property type="entry name" value="MetI-like"/>
    <property type="match status" value="1"/>
</dbReference>
<protein>
    <submittedName>
        <fullName evidence="10">ABC transporter permease</fullName>
    </submittedName>
</protein>
<evidence type="ECO:0000256" key="7">
    <source>
        <dbReference type="ARBA" id="ARBA00023136"/>
    </source>
</evidence>
<dbReference type="RefSeq" id="WP_343878680.1">
    <property type="nucleotide sequence ID" value="NZ_BAAAIJ010000023.1"/>
</dbReference>
<dbReference type="EMBL" id="JBHUGA010000019">
    <property type="protein sequence ID" value="MFD1846517.1"/>
    <property type="molecule type" value="Genomic_DNA"/>
</dbReference>
<dbReference type="PANTHER" id="PTHR42929">
    <property type="entry name" value="INNER MEMBRANE ABC TRANSPORTER PERMEASE PROTEIN YDCU-RELATED-RELATED"/>
    <property type="match status" value="1"/>
</dbReference>
<keyword evidence="7 8" id="KW-0472">Membrane</keyword>
<dbReference type="Gene3D" id="1.10.3720.10">
    <property type="entry name" value="MetI-like"/>
    <property type="match status" value="1"/>
</dbReference>
<proteinExistence type="inferred from homology"/>
<keyword evidence="3 8" id="KW-0813">Transport</keyword>
<name>A0ABW4Q744_9MICC</name>
<comment type="similarity">
    <text evidence="2">Belongs to the binding-protein-dependent transport system permease family. CysTW subfamily.</text>
</comment>
<dbReference type="PROSITE" id="PS50928">
    <property type="entry name" value="ABC_TM1"/>
    <property type="match status" value="1"/>
</dbReference>
<accession>A0ABW4Q744</accession>
<feature type="transmembrane region" description="Helical" evidence="8">
    <location>
        <begin position="268"/>
        <end position="287"/>
    </location>
</feature>
<reference evidence="11" key="1">
    <citation type="journal article" date="2019" name="Int. J. Syst. Evol. Microbiol.">
        <title>The Global Catalogue of Microorganisms (GCM) 10K type strain sequencing project: providing services to taxonomists for standard genome sequencing and annotation.</title>
        <authorList>
            <consortium name="The Broad Institute Genomics Platform"/>
            <consortium name="The Broad Institute Genome Sequencing Center for Infectious Disease"/>
            <person name="Wu L."/>
            <person name="Ma J."/>
        </authorList>
    </citation>
    <scope>NUCLEOTIDE SEQUENCE [LARGE SCALE GENOMIC DNA]</scope>
    <source>
        <strain evidence="11">JCM 11496</strain>
    </source>
</reference>
<feature type="transmembrane region" description="Helical" evidence="8">
    <location>
        <begin position="162"/>
        <end position="181"/>
    </location>
</feature>
<evidence type="ECO:0000259" key="9">
    <source>
        <dbReference type="PROSITE" id="PS50928"/>
    </source>
</evidence>
<comment type="caution">
    <text evidence="10">The sequence shown here is derived from an EMBL/GenBank/DDBJ whole genome shotgun (WGS) entry which is preliminary data.</text>
</comment>
<feature type="transmembrane region" description="Helical" evidence="8">
    <location>
        <begin position="31"/>
        <end position="57"/>
    </location>
</feature>
<comment type="subcellular location">
    <subcellularLocation>
        <location evidence="1 8">Cell membrane</location>
        <topology evidence="1 8">Multi-pass membrane protein</topology>
    </subcellularLocation>
</comment>
<evidence type="ECO:0000256" key="8">
    <source>
        <dbReference type="RuleBase" id="RU363032"/>
    </source>
</evidence>
<feature type="domain" description="ABC transmembrane type-1" evidence="9">
    <location>
        <begin position="87"/>
        <end position="287"/>
    </location>
</feature>
<dbReference type="InterPro" id="IPR000515">
    <property type="entry name" value="MetI-like"/>
</dbReference>
<feature type="transmembrane region" description="Helical" evidence="8">
    <location>
        <begin position="217"/>
        <end position="238"/>
    </location>
</feature>
<dbReference type="CDD" id="cd06261">
    <property type="entry name" value="TM_PBP2"/>
    <property type="match status" value="1"/>
</dbReference>
<evidence type="ECO:0000313" key="11">
    <source>
        <dbReference type="Proteomes" id="UP001597307"/>
    </source>
</evidence>
<evidence type="ECO:0000256" key="4">
    <source>
        <dbReference type="ARBA" id="ARBA00022475"/>
    </source>
</evidence>
<feature type="transmembrane region" description="Helical" evidence="8">
    <location>
        <begin position="91"/>
        <end position="111"/>
    </location>
</feature>
<keyword evidence="6 8" id="KW-1133">Transmembrane helix</keyword>
<evidence type="ECO:0000256" key="1">
    <source>
        <dbReference type="ARBA" id="ARBA00004651"/>
    </source>
</evidence>
<evidence type="ECO:0000256" key="2">
    <source>
        <dbReference type="ARBA" id="ARBA00007069"/>
    </source>
</evidence>
<evidence type="ECO:0000256" key="5">
    <source>
        <dbReference type="ARBA" id="ARBA00022692"/>
    </source>
</evidence>
<evidence type="ECO:0000256" key="6">
    <source>
        <dbReference type="ARBA" id="ARBA00022989"/>
    </source>
</evidence>
<evidence type="ECO:0000313" key="10">
    <source>
        <dbReference type="EMBL" id="MFD1846517.1"/>
    </source>
</evidence>